<dbReference type="GO" id="GO:0020037">
    <property type="term" value="F:heme binding"/>
    <property type="evidence" value="ECO:0007669"/>
    <property type="project" value="InterPro"/>
</dbReference>
<protein>
    <submittedName>
        <fullName evidence="5">Cytochrome P450</fullName>
    </submittedName>
</protein>
<dbReference type="InterPro" id="IPR050121">
    <property type="entry name" value="Cytochrome_P450_monoxygenase"/>
</dbReference>
<dbReference type="SUPFAM" id="SSF48264">
    <property type="entry name" value="Cytochrome P450"/>
    <property type="match status" value="1"/>
</dbReference>
<dbReference type="InterPro" id="IPR017972">
    <property type="entry name" value="Cyt_P450_CS"/>
</dbReference>
<evidence type="ECO:0000256" key="2">
    <source>
        <dbReference type="ARBA" id="ARBA00010617"/>
    </source>
</evidence>
<comment type="caution">
    <text evidence="5">The sequence shown here is derived from an EMBL/GenBank/DDBJ whole genome shotgun (WGS) entry which is preliminary data.</text>
</comment>
<dbReference type="InterPro" id="IPR036396">
    <property type="entry name" value="Cyt_P450_sf"/>
</dbReference>
<sequence length="375" mass="41576">MSFGKGAMFDKFRPYMGNGLAMSDGAFHRRQRRLMLPAFRQGRIEHYAGNMVRAATELTGSWRPGEVRLVDEDMQGLAVTIVGAALFATELGGSAIEESRRSIPVIVKQGIIRALSPGFVERLPIPGNRAFDAAISRMREVVTRVITGWDGVDHGDLLSLLLLARDADTGEGMTEQQVFDEVITLLTAGIETSALALGWIFHELGRNPEVEAKLHAELDEVLGGRPVTFADLPRLEYTRRVATEGLRMYSLWLLMRRANREVDLGGLRLRPGDEIIVSPYTMHFDERSFPDPDRFDPDRWSPERTAAVPDGSFIPFGAGIRQCIGNSFALTELLTAIATVAAQWRLVPVPDRPVRVKFTNAPYPSALPMTAVPRH</sequence>
<dbReference type="PANTHER" id="PTHR24305">
    <property type="entry name" value="CYTOCHROME P450"/>
    <property type="match status" value="1"/>
</dbReference>
<dbReference type="Proteomes" id="UP000533598">
    <property type="component" value="Unassembled WGS sequence"/>
</dbReference>
<evidence type="ECO:0000256" key="3">
    <source>
        <dbReference type="PIRSR" id="PIRSR602401-1"/>
    </source>
</evidence>
<dbReference type="Gene3D" id="1.10.630.10">
    <property type="entry name" value="Cytochrome P450"/>
    <property type="match status" value="1"/>
</dbReference>
<dbReference type="InterPro" id="IPR001128">
    <property type="entry name" value="Cyt_P450"/>
</dbReference>
<dbReference type="PRINTS" id="PR00385">
    <property type="entry name" value="P450"/>
</dbReference>
<dbReference type="AlphaFoldDB" id="A0A7W7C578"/>
<dbReference type="CDD" id="cd11049">
    <property type="entry name" value="CYP170A1-like"/>
    <property type="match status" value="1"/>
</dbReference>
<dbReference type="GO" id="GO:0004497">
    <property type="term" value="F:monooxygenase activity"/>
    <property type="evidence" value="ECO:0007669"/>
    <property type="project" value="UniProtKB-KW"/>
</dbReference>
<evidence type="ECO:0000256" key="1">
    <source>
        <dbReference type="ARBA" id="ARBA00001971"/>
    </source>
</evidence>
<dbReference type="PANTHER" id="PTHR24305:SF166">
    <property type="entry name" value="CYTOCHROME P450 12A4, MITOCHONDRIAL-RELATED"/>
    <property type="match status" value="1"/>
</dbReference>
<keyword evidence="3 4" id="KW-0408">Iron</keyword>
<dbReference type="InterPro" id="IPR002401">
    <property type="entry name" value="Cyt_P450_E_grp-I"/>
</dbReference>
<dbReference type="PRINTS" id="PR00463">
    <property type="entry name" value="EP450I"/>
</dbReference>
<accession>A0A7W7C578</accession>
<dbReference type="GO" id="GO:0016705">
    <property type="term" value="F:oxidoreductase activity, acting on paired donors, with incorporation or reduction of molecular oxygen"/>
    <property type="evidence" value="ECO:0007669"/>
    <property type="project" value="InterPro"/>
</dbReference>
<keyword evidence="4" id="KW-0560">Oxidoreductase</keyword>
<keyword evidence="4" id="KW-0503">Monooxygenase</keyword>
<feature type="binding site" description="axial binding residue" evidence="3">
    <location>
        <position position="323"/>
    </location>
    <ligand>
        <name>heme</name>
        <dbReference type="ChEBI" id="CHEBI:30413"/>
    </ligand>
    <ligandPart>
        <name>Fe</name>
        <dbReference type="ChEBI" id="CHEBI:18248"/>
    </ligandPart>
</feature>
<organism evidence="5 6">
    <name type="scientific">Crossiella cryophila</name>
    <dbReference type="NCBI Taxonomy" id="43355"/>
    <lineage>
        <taxon>Bacteria</taxon>
        <taxon>Bacillati</taxon>
        <taxon>Actinomycetota</taxon>
        <taxon>Actinomycetes</taxon>
        <taxon>Pseudonocardiales</taxon>
        <taxon>Pseudonocardiaceae</taxon>
        <taxon>Crossiella</taxon>
    </lineage>
</organism>
<evidence type="ECO:0000313" key="5">
    <source>
        <dbReference type="EMBL" id="MBB4674758.1"/>
    </source>
</evidence>
<dbReference type="EMBL" id="JACHMH010000001">
    <property type="protein sequence ID" value="MBB4674758.1"/>
    <property type="molecule type" value="Genomic_DNA"/>
</dbReference>
<keyword evidence="3 4" id="KW-0479">Metal-binding</keyword>
<dbReference type="PROSITE" id="PS00086">
    <property type="entry name" value="CYTOCHROME_P450"/>
    <property type="match status" value="1"/>
</dbReference>
<reference evidence="5 6" key="1">
    <citation type="submission" date="2020-08" db="EMBL/GenBank/DDBJ databases">
        <title>Sequencing the genomes of 1000 actinobacteria strains.</title>
        <authorList>
            <person name="Klenk H.-P."/>
        </authorList>
    </citation>
    <scope>NUCLEOTIDE SEQUENCE [LARGE SCALE GENOMIC DNA]</scope>
    <source>
        <strain evidence="5 6">DSM 44230</strain>
    </source>
</reference>
<evidence type="ECO:0000313" key="6">
    <source>
        <dbReference type="Proteomes" id="UP000533598"/>
    </source>
</evidence>
<comment type="cofactor">
    <cofactor evidence="1 3">
        <name>heme</name>
        <dbReference type="ChEBI" id="CHEBI:30413"/>
    </cofactor>
</comment>
<dbReference type="GO" id="GO:0005506">
    <property type="term" value="F:iron ion binding"/>
    <property type="evidence" value="ECO:0007669"/>
    <property type="project" value="InterPro"/>
</dbReference>
<comment type="similarity">
    <text evidence="2 4">Belongs to the cytochrome P450 family.</text>
</comment>
<evidence type="ECO:0000256" key="4">
    <source>
        <dbReference type="RuleBase" id="RU000461"/>
    </source>
</evidence>
<keyword evidence="6" id="KW-1185">Reference proteome</keyword>
<dbReference type="Pfam" id="PF00067">
    <property type="entry name" value="p450"/>
    <property type="match status" value="1"/>
</dbReference>
<proteinExistence type="inferred from homology"/>
<keyword evidence="3 4" id="KW-0349">Heme</keyword>
<name>A0A7W7C578_9PSEU</name>
<gene>
    <name evidence="5" type="ORF">HNR67_000876</name>
</gene>